<feature type="transmembrane region" description="Helical" evidence="9">
    <location>
        <begin position="154"/>
        <end position="173"/>
    </location>
</feature>
<keyword evidence="3 9" id="KW-0812">Transmembrane</keyword>
<comment type="similarity">
    <text evidence="6 9">Belongs to the steroid 5-alpha reductase family. Polyprenal reductase subfamily.</text>
</comment>
<name>A0A0N5AJI8_9BILA</name>
<dbReference type="GO" id="GO:0102389">
    <property type="term" value="F:polyprenol reductase activity"/>
    <property type="evidence" value="ECO:0007669"/>
    <property type="project" value="UniProtKB-UniRule"/>
</dbReference>
<comment type="function">
    <text evidence="9">Plays a key role in early steps of protein N-linked glycosylation by being involved in the conversion of polyprenol into dolichol. Acts as a polyprenal reductase that mediates the reduction of polyprenal into dolichal in a NADP-dependent mechanism. Dolichols are required for the synthesis of dolichol-linked monosaccharides and the oligosaccharide precursor used for N-glycosylation.</text>
</comment>
<dbReference type="GO" id="GO:0016095">
    <property type="term" value="P:polyprenol catabolic process"/>
    <property type="evidence" value="ECO:0007669"/>
    <property type="project" value="UniProtKB-UniRule"/>
</dbReference>
<evidence type="ECO:0000256" key="8">
    <source>
        <dbReference type="ARBA" id="ARBA00049427"/>
    </source>
</evidence>
<dbReference type="Proteomes" id="UP000046393">
    <property type="component" value="Unplaced"/>
</dbReference>
<feature type="transmembrane region" description="Helical" evidence="9">
    <location>
        <begin position="179"/>
        <end position="200"/>
    </location>
</feature>
<keyword evidence="11" id="KW-1185">Reference proteome</keyword>
<organism evidence="11 12">
    <name type="scientific">Syphacia muris</name>
    <dbReference type="NCBI Taxonomy" id="451379"/>
    <lineage>
        <taxon>Eukaryota</taxon>
        <taxon>Metazoa</taxon>
        <taxon>Ecdysozoa</taxon>
        <taxon>Nematoda</taxon>
        <taxon>Chromadorea</taxon>
        <taxon>Rhabditida</taxon>
        <taxon>Spirurina</taxon>
        <taxon>Oxyuridomorpha</taxon>
        <taxon>Oxyuroidea</taxon>
        <taxon>Oxyuridae</taxon>
        <taxon>Syphacia</taxon>
    </lineage>
</organism>
<dbReference type="InterPro" id="IPR001104">
    <property type="entry name" value="3-oxo-5_a-steroid_4-DH_C"/>
</dbReference>
<dbReference type="PROSITE" id="PS50244">
    <property type="entry name" value="S5A_REDUCTASE"/>
    <property type="match status" value="1"/>
</dbReference>
<evidence type="ECO:0000256" key="7">
    <source>
        <dbReference type="ARBA" id="ARBA00047186"/>
    </source>
</evidence>
<dbReference type="EC" id="1.3.1.94" evidence="2 9"/>
<evidence type="ECO:0000256" key="4">
    <source>
        <dbReference type="ARBA" id="ARBA00022989"/>
    </source>
</evidence>
<keyword evidence="9" id="KW-0521">NADP</keyword>
<dbReference type="AlphaFoldDB" id="A0A0N5AJI8"/>
<evidence type="ECO:0000256" key="5">
    <source>
        <dbReference type="ARBA" id="ARBA00023136"/>
    </source>
</evidence>
<dbReference type="PANTHER" id="PTHR14624:SF0">
    <property type="entry name" value="POLYPRENOL REDUCTASE"/>
    <property type="match status" value="1"/>
</dbReference>
<reference evidence="12" key="1">
    <citation type="submission" date="2017-02" db="UniProtKB">
        <authorList>
            <consortium name="WormBaseParasite"/>
        </authorList>
    </citation>
    <scope>IDENTIFICATION</scope>
</reference>
<dbReference type="Gene3D" id="1.20.120.1630">
    <property type="match status" value="1"/>
</dbReference>
<dbReference type="GO" id="GO:0003865">
    <property type="term" value="F:3-oxo-5-alpha-steroid 4-dehydrogenase activity"/>
    <property type="evidence" value="ECO:0007669"/>
    <property type="project" value="TreeGrafter"/>
</dbReference>
<dbReference type="GO" id="GO:0005789">
    <property type="term" value="C:endoplasmic reticulum membrane"/>
    <property type="evidence" value="ECO:0007669"/>
    <property type="project" value="UniProtKB-SubCell"/>
</dbReference>
<feature type="transmembrane region" description="Helical" evidence="9">
    <location>
        <begin position="17"/>
        <end position="37"/>
    </location>
</feature>
<feature type="transmembrane region" description="Helical" evidence="9">
    <location>
        <begin position="68"/>
        <end position="92"/>
    </location>
</feature>
<accession>A0A0N5AJI8</accession>
<evidence type="ECO:0000313" key="12">
    <source>
        <dbReference type="WBParaSite" id="SMUV_0000462801-mRNA-1"/>
    </source>
</evidence>
<dbReference type="GO" id="GO:0006488">
    <property type="term" value="P:dolichol-linked oligosaccharide biosynthetic process"/>
    <property type="evidence" value="ECO:0007669"/>
    <property type="project" value="UniProtKB-UniRule"/>
</dbReference>
<dbReference type="Pfam" id="PF02544">
    <property type="entry name" value="Steroid_dh"/>
    <property type="match status" value="1"/>
</dbReference>
<dbReference type="UniPathway" id="UPA00378"/>
<protein>
    <recommendedName>
        <fullName evidence="7 9">Polyprenal reductase</fullName>
        <ecNumber evidence="2 9">1.3.1.94</ecNumber>
    </recommendedName>
</protein>
<keyword evidence="4 9" id="KW-1133">Transmembrane helix</keyword>
<dbReference type="STRING" id="451379.A0A0N5AJI8"/>
<comment type="pathway">
    <text evidence="9">Protein modification; protein glycosylation.</text>
</comment>
<evidence type="ECO:0000313" key="11">
    <source>
        <dbReference type="Proteomes" id="UP000046393"/>
    </source>
</evidence>
<comment type="catalytic activity">
    <reaction evidence="8 9">
        <text>a di-trans,poly-cis-dolichal + NADP(+) = a di-trans,poly-cis-polyprenal + NADPH + H(+)</text>
        <dbReference type="Rhea" id="RHEA:80727"/>
        <dbReference type="Rhea" id="RHEA-COMP:19536"/>
        <dbReference type="Rhea" id="RHEA-COMP:19537"/>
        <dbReference type="ChEBI" id="CHEBI:15378"/>
        <dbReference type="ChEBI" id="CHEBI:57783"/>
        <dbReference type="ChEBI" id="CHEBI:58349"/>
        <dbReference type="ChEBI" id="CHEBI:231623"/>
        <dbReference type="ChEBI" id="CHEBI:231637"/>
        <dbReference type="EC" id="1.3.1.94"/>
    </reaction>
    <physiologicalReaction direction="right-to-left" evidence="8 9">
        <dbReference type="Rhea" id="RHEA:80729"/>
    </physiologicalReaction>
</comment>
<dbReference type="InterPro" id="IPR039698">
    <property type="entry name" value="Dfg10/SRD5A3"/>
</dbReference>
<keyword evidence="9" id="KW-0560">Oxidoreductase</keyword>
<keyword evidence="9" id="KW-0256">Endoplasmic reticulum</keyword>
<evidence type="ECO:0000256" key="2">
    <source>
        <dbReference type="ARBA" id="ARBA00012522"/>
    </source>
</evidence>
<proteinExistence type="inferred from homology"/>
<keyword evidence="5 9" id="KW-0472">Membrane</keyword>
<evidence type="ECO:0000259" key="10">
    <source>
        <dbReference type="Pfam" id="PF02544"/>
    </source>
</evidence>
<dbReference type="WBParaSite" id="SMUV_0000462801-mRNA-1">
    <property type="protein sequence ID" value="SMUV_0000462801-mRNA-1"/>
    <property type="gene ID" value="SMUV_0000462801"/>
</dbReference>
<feature type="domain" description="3-oxo-5-alpha-steroid 4-dehydrogenase C-terminal" evidence="10">
    <location>
        <begin position="112"/>
        <end position="225"/>
    </location>
</feature>
<evidence type="ECO:0000256" key="9">
    <source>
        <dbReference type="RuleBase" id="RU367081"/>
    </source>
</evidence>
<evidence type="ECO:0000256" key="3">
    <source>
        <dbReference type="ARBA" id="ARBA00022692"/>
    </source>
</evidence>
<dbReference type="GO" id="GO:0160198">
    <property type="term" value="F:polyprenal reductase activity"/>
    <property type="evidence" value="ECO:0007669"/>
    <property type="project" value="UniProtKB-EC"/>
</dbReference>
<sequence length="225" mass="26487">FWNFSCFLCILQLNFRWFWIFYFVGVVCTSLILLILVGYNVHLGSKLLQLVGLTIYLVHVSRRLYETLYISVFSSNSTINIFHFLLGITYYILTPVSQLLTLKVSEIRSFDLILCCFLLILQYQQNICFRILANLRTGNVNNDDDAYIIPKNHLFSYLSCPHFTIEILIYIVFTIYYRFFSAVAFCCLFVVVNQTIAAILNHRWYMQKFGSDYPSSKRILIPFIF</sequence>
<comment type="subcellular location">
    <subcellularLocation>
        <location evidence="1">Endomembrane system</location>
        <topology evidence="1">Multi-pass membrane protein</topology>
    </subcellularLocation>
    <subcellularLocation>
        <location evidence="9">Endoplasmic reticulum membrane</location>
    </subcellularLocation>
</comment>
<evidence type="ECO:0000256" key="1">
    <source>
        <dbReference type="ARBA" id="ARBA00004127"/>
    </source>
</evidence>
<dbReference type="PANTHER" id="PTHR14624">
    <property type="entry name" value="DFG10 PROTEIN"/>
    <property type="match status" value="1"/>
</dbReference>
<evidence type="ECO:0000256" key="6">
    <source>
        <dbReference type="ARBA" id="ARBA00046320"/>
    </source>
</evidence>